<evidence type="ECO:0000313" key="1">
    <source>
        <dbReference type="EMBL" id="MBX67083.1"/>
    </source>
</evidence>
<sequence>MGTDDYGASPFALSLDAGLKAPGSSIIVVELSPCKELKNARKLLVHCTVPGESYR</sequence>
<protein>
    <submittedName>
        <fullName evidence="1">Uncharacterized protein</fullName>
    </submittedName>
</protein>
<organism evidence="1">
    <name type="scientific">Rhizophora mucronata</name>
    <name type="common">Asiatic mangrove</name>
    <dbReference type="NCBI Taxonomy" id="61149"/>
    <lineage>
        <taxon>Eukaryota</taxon>
        <taxon>Viridiplantae</taxon>
        <taxon>Streptophyta</taxon>
        <taxon>Embryophyta</taxon>
        <taxon>Tracheophyta</taxon>
        <taxon>Spermatophyta</taxon>
        <taxon>Magnoliopsida</taxon>
        <taxon>eudicotyledons</taxon>
        <taxon>Gunneridae</taxon>
        <taxon>Pentapetalae</taxon>
        <taxon>rosids</taxon>
        <taxon>fabids</taxon>
        <taxon>Malpighiales</taxon>
        <taxon>Rhizophoraceae</taxon>
        <taxon>Rhizophora</taxon>
    </lineage>
</organism>
<accession>A0A2P2QJE0</accession>
<proteinExistence type="predicted"/>
<reference evidence="1" key="1">
    <citation type="submission" date="2018-02" db="EMBL/GenBank/DDBJ databases">
        <title>Rhizophora mucronata_Transcriptome.</title>
        <authorList>
            <person name="Meera S.P."/>
            <person name="Sreeshan A."/>
            <person name="Augustine A."/>
        </authorList>
    </citation>
    <scope>NUCLEOTIDE SEQUENCE</scope>
    <source>
        <tissue evidence="1">Leaf</tissue>
    </source>
</reference>
<name>A0A2P2QJE0_RHIMU</name>
<dbReference type="AlphaFoldDB" id="A0A2P2QJE0"/>
<dbReference type="EMBL" id="GGEC01086599">
    <property type="protein sequence ID" value="MBX67083.1"/>
    <property type="molecule type" value="Transcribed_RNA"/>
</dbReference>